<reference evidence="1 2" key="1">
    <citation type="journal article" date="2023" name="Science">
        <title>Complex scaffold remodeling in plant triterpene biosynthesis.</title>
        <authorList>
            <person name="De La Pena R."/>
            <person name="Hodgson H."/>
            <person name="Liu J.C."/>
            <person name="Stephenson M.J."/>
            <person name="Martin A.C."/>
            <person name="Owen C."/>
            <person name="Harkess A."/>
            <person name="Leebens-Mack J."/>
            <person name="Jimenez L.E."/>
            <person name="Osbourn A."/>
            <person name="Sattely E.S."/>
        </authorList>
    </citation>
    <scope>NUCLEOTIDE SEQUENCE [LARGE SCALE GENOMIC DNA]</scope>
    <source>
        <strain evidence="2">cv. JPN11</strain>
        <tissue evidence="1">Leaf</tissue>
    </source>
</reference>
<evidence type="ECO:0000313" key="2">
    <source>
        <dbReference type="Proteomes" id="UP001164539"/>
    </source>
</evidence>
<sequence length="160" mass="17330">MANSSCCRCRPVAAVVINPIEKMDFASLAMKLPMRVGVVPRSTSVGSTRRSVSYSRVCVVRASVVDSCESSNFARRMEQAWLISQQPRPVACSSCNSNGRIECKWCGGTGFFIIGDNMLCQVPSRNTSCVICAGKGSMCCSDCKGTGFRAKWLGEPPIRK</sequence>
<accession>A0ACC1X962</accession>
<comment type="caution">
    <text evidence="1">The sequence shown here is derived from an EMBL/GenBank/DDBJ whole genome shotgun (WGS) entry which is preliminary data.</text>
</comment>
<proteinExistence type="predicted"/>
<dbReference type="Proteomes" id="UP001164539">
    <property type="component" value="Chromosome 10"/>
</dbReference>
<gene>
    <name evidence="1" type="ORF">OWV82_017816</name>
</gene>
<name>A0ACC1X962_MELAZ</name>
<protein>
    <submittedName>
        <fullName evidence="1">Chaperone protein DnaJ</fullName>
    </submittedName>
</protein>
<evidence type="ECO:0000313" key="1">
    <source>
        <dbReference type="EMBL" id="KAJ4707744.1"/>
    </source>
</evidence>
<dbReference type="EMBL" id="CM051403">
    <property type="protein sequence ID" value="KAJ4707744.1"/>
    <property type="molecule type" value="Genomic_DNA"/>
</dbReference>
<organism evidence="1 2">
    <name type="scientific">Melia azedarach</name>
    <name type="common">Chinaberry tree</name>
    <dbReference type="NCBI Taxonomy" id="155640"/>
    <lineage>
        <taxon>Eukaryota</taxon>
        <taxon>Viridiplantae</taxon>
        <taxon>Streptophyta</taxon>
        <taxon>Embryophyta</taxon>
        <taxon>Tracheophyta</taxon>
        <taxon>Spermatophyta</taxon>
        <taxon>Magnoliopsida</taxon>
        <taxon>eudicotyledons</taxon>
        <taxon>Gunneridae</taxon>
        <taxon>Pentapetalae</taxon>
        <taxon>rosids</taxon>
        <taxon>malvids</taxon>
        <taxon>Sapindales</taxon>
        <taxon>Meliaceae</taxon>
        <taxon>Melia</taxon>
    </lineage>
</organism>
<keyword evidence="2" id="KW-1185">Reference proteome</keyword>